<keyword evidence="4" id="KW-1185">Reference proteome</keyword>
<feature type="region of interest" description="Disordered" evidence="1">
    <location>
        <begin position="220"/>
        <end position="244"/>
    </location>
</feature>
<evidence type="ECO:0000313" key="4">
    <source>
        <dbReference type="Proteomes" id="UP000054560"/>
    </source>
</evidence>
<dbReference type="Proteomes" id="UP000054560">
    <property type="component" value="Unassembled WGS sequence"/>
</dbReference>
<organism evidence="3 4">
    <name type="scientific">Sphaeroforma arctica JP610</name>
    <dbReference type="NCBI Taxonomy" id="667725"/>
    <lineage>
        <taxon>Eukaryota</taxon>
        <taxon>Ichthyosporea</taxon>
        <taxon>Ichthyophonida</taxon>
        <taxon>Sphaeroforma</taxon>
    </lineage>
</organism>
<dbReference type="Gene3D" id="4.10.280.10">
    <property type="entry name" value="Helix-loop-helix DNA-binding domain"/>
    <property type="match status" value="1"/>
</dbReference>
<dbReference type="GeneID" id="25908165"/>
<name>A0A0L0FVJ2_9EUKA</name>
<protein>
    <recommendedName>
        <fullName evidence="2">BHLH domain-containing protein</fullName>
    </recommendedName>
</protein>
<evidence type="ECO:0000256" key="1">
    <source>
        <dbReference type="SAM" id="MobiDB-lite"/>
    </source>
</evidence>
<dbReference type="InterPro" id="IPR036638">
    <property type="entry name" value="HLH_DNA-bd_sf"/>
</dbReference>
<dbReference type="InterPro" id="IPR011598">
    <property type="entry name" value="bHLH_dom"/>
</dbReference>
<gene>
    <name evidence="3" type="ORF">SARC_07661</name>
</gene>
<feature type="compositionally biased region" description="Polar residues" evidence="1">
    <location>
        <begin position="184"/>
        <end position="197"/>
    </location>
</feature>
<accession>A0A0L0FVJ2</accession>
<dbReference type="EMBL" id="KQ242216">
    <property type="protein sequence ID" value="KNC79963.1"/>
    <property type="molecule type" value="Genomic_DNA"/>
</dbReference>
<feature type="region of interest" description="Disordered" evidence="1">
    <location>
        <begin position="170"/>
        <end position="197"/>
    </location>
</feature>
<evidence type="ECO:0000313" key="3">
    <source>
        <dbReference type="EMBL" id="KNC79963.1"/>
    </source>
</evidence>
<evidence type="ECO:0000259" key="2">
    <source>
        <dbReference type="PROSITE" id="PS50888"/>
    </source>
</evidence>
<dbReference type="SUPFAM" id="SSF47459">
    <property type="entry name" value="HLH, helix-loop-helix DNA-binding domain"/>
    <property type="match status" value="1"/>
</dbReference>
<sequence length="544" mass="61160">MYMDCAFEVRVFLFANDGYFSVENACPMVFWTNWTIEMLASRAHKLLYVTSLAPVRNGSDDIKVFYENGARVYDVKHVQQNSCLVVGSGDFVAFRYKEPTKQHGEIKWKTTPFESFLSGLVEANHRNEAQQMTEPNKSRTVMNNILQNLENFLYTEHDIWVASQQAKGIELTPEEINPPRPNKRSTVSPGSESDGSSVQVMYPSIVEWVEDNCITPRSSFSANNDNGFGSATDGDIPVHSSPRKEQNKSKVFFSRIVGNVTLPRMDLVKRVEKMSSANLARTISSASSSRISKSGTKDRTADKLWRSRVSDQLKELKQSIPELAAKKRSTKTAIFSSAKDYILSMTEENKKLETEIAMKKSELMAFGQADTFATNTGVLIVEQRLDMIEQGPIIIYADHHWKMMSGNAAPEGRRMMELCGTDNNPFMYSACKVMNKTLFDSRELHWSGVMLCLRSDKIIMGCNSTIEPVKLEQESSTDDEGITKGTSDVVRSVILTKDWHEFNISDSIGSHLSPHVVEFSCPNSTSEKKCSEVKRSVDKVAVRC</sequence>
<dbReference type="RefSeq" id="XP_014153865.1">
    <property type="nucleotide sequence ID" value="XM_014298390.1"/>
</dbReference>
<dbReference type="AlphaFoldDB" id="A0A0L0FVJ2"/>
<feature type="compositionally biased region" description="Polar residues" evidence="1">
    <location>
        <begin position="220"/>
        <end position="229"/>
    </location>
</feature>
<dbReference type="GO" id="GO:0046983">
    <property type="term" value="F:protein dimerization activity"/>
    <property type="evidence" value="ECO:0007669"/>
    <property type="project" value="InterPro"/>
</dbReference>
<proteinExistence type="predicted"/>
<reference evidence="3 4" key="1">
    <citation type="submission" date="2011-02" db="EMBL/GenBank/DDBJ databases">
        <title>The Genome Sequence of Sphaeroforma arctica JP610.</title>
        <authorList>
            <consortium name="The Broad Institute Genome Sequencing Platform"/>
            <person name="Russ C."/>
            <person name="Cuomo C."/>
            <person name="Young S.K."/>
            <person name="Zeng Q."/>
            <person name="Gargeya S."/>
            <person name="Alvarado L."/>
            <person name="Berlin A."/>
            <person name="Chapman S.B."/>
            <person name="Chen Z."/>
            <person name="Freedman E."/>
            <person name="Gellesch M."/>
            <person name="Goldberg J."/>
            <person name="Griggs A."/>
            <person name="Gujja S."/>
            <person name="Heilman E."/>
            <person name="Heiman D."/>
            <person name="Howarth C."/>
            <person name="Mehta T."/>
            <person name="Neiman D."/>
            <person name="Pearson M."/>
            <person name="Roberts A."/>
            <person name="Saif S."/>
            <person name="Shea T."/>
            <person name="Shenoy N."/>
            <person name="Sisk P."/>
            <person name="Stolte C."/>
            <person name="Sykes S."/>
            <person name="White J."/>
            <person name="Yandava C."/>
            <person name="Burger G."/>
            <person name="Gray M.W."/>
            <person name="Holland P.W.H."/>
            <person name="King N."/>
            <person name="Lang F.B.F."/>
            <person name="Roger A.J."/>
            <person name="Ruiz-Trillo I."/>
            <person name="Haas B."/>
            <person name="Nusbaum C."/>
            <person name="Birren B."/>
        </authorList>
    </citation>
    <scope>NUCLEOTIDE SEQUENCE [LARGE SCALE GENOMIC DNA]</scope>
    <source>
        <strain evidence="3 4">JP610</strain>
    </source>
</reference>
<feature type="domain" description="BHLH" evidence="2">
    <location>
        <begin position="293"/>
        <end position="345"/>
    </location>
</feature>
<dbReference type="PROSITE" id="PS50888">
    <property type="entry name" value="BHLH"/>
    <property type="match status" value="1"/>
</dbReference>